<dbReference type="InterPro" id="IPR001623">
    <property type="entry name" value="DnaJ_domain"/>
</dbReference>
<dbReference type="RefSeq" id="WP_009839257.1">
    <property type="nucleotide sequence ID" value="NZ_AAOH01000012.1"/>
</dbReference>
<proteinExistence type="predicted"/>
<feature type="domain" description="J" evidence="2">
    <location>
        <begin position="140"/>
        <end position="195"/>
    </location>
</feature>
<gene>
    <name evidence="3" type="ORF">PTD2_09414</name>
</gene>
<reference evidence="3 4" key="1">
    <citation type="submission" date="2006-02" db="EMBL/GenBank/DDBJ databases">
        <authorList>
            <person name="Moran M.A."/>
            <person name="Kjelleberg S."/>
            <person name="Egan S."/>
            <person name="Saunders N."/>
            <person name="Thomas T."/>
            <person name="Ferriera S."/>
            <person name="Johnson J."/>
            <person name="Kravitz S."/>
            <person name="Halpern A."/>
            <person name="Remington K."/>
            <person name="Beeson K."/>
            <person name="Tran B."/>
            <person name="Rogers Y.-H."/>
            <person name="Friedman R."/>
            <person name="Venter J.C."/>
        </authorList>
    </citation>
    <scope>NUCLEOTIDE SEQUENCE [LARGE SCALE GENOMIC DNA]</scope>
    <source>
        <strain evidence="3 4">D2</strain>
    </source>
</reference>
<comment type="caution">
    <text evidence="3">The sequence shown here is derived from an EMBL/GenBank/DDBJ whole genome shotgun (WGS) entry which is preliminary data.</text>
</comment>
<name>A4CFB6_9GAMM</name>
<dbReference type="CDD" id="cd06257">
    <property type="entry name" value="DnaJ"/>
    <property type="match status" value="1"/>
</dbReference>
<dbReference type="EMBL" id="AAOH01000012">
    <property type="protein sequence ID" value="EAR26554.1"/>
    <property type="molecule type" value="Genomic_DNA"/>
</dbReference>
<dbReference type="Proteomes" id="UP000006201">
    <property type="component" value="Unassembled WGS sequence"/>
</dbReference>
<accession>A4CFB6</accession>
<dbReference type="Pfam" id="PF12339">
    <property type="entry name" value="DNAJ_related"/>
    <property type="match status" value="1"/>
</dbReference>
<dbReference type="STRING" id="87626.PTD2_09414"/>
<dbReference type="AlphaFoldDB" id="A4CFB6"/>
<dbReference type="InterPro" id="IPR021059">
    <property type="entry name" value="DnaJ-related_N"/>
</dbReference>
<dbReference type="InterPro" id="IPR036869">
    <property type="entry name" value="J_dom_sf"/>
</dbReference>
<dbReference type="PROSITE" id="PS50076">
    <property type="entry name" value="DNAJ_2"/>
    <property type="match status" value="1"/>
</dbReference>
<organism evidence="3 4">
    <name type="scientific">Pseudoalteromonas tunicata D2</name>
    <dbReference type="NCBI Taxonomy" id="87626"/>
    <lineage>
        <taxon>Bacteria</taxon>
        <taxon>Pseudomonadati</taxon>
        <taxon>Pseudomonadota</taxon>
        <taxon>Gammaproteobacteria</taxon>
        <taxon>Alteromonadales</taxon>
        <taxon>Pseudoalteromonadaceae</taxon>
        <taxon>Pseudoalteromonas</taxon>
    </lineage>
</organism>
<evidence type="ECO:0000256" key="1">
    <source>
        <dbReference type="ARBA" id="ARBA00023186"/>
    </source>
</evidence>
<dbReference type="HOGENOM" id="CLU_103241_1_0_6"/>
<evidence type="ECO:0000259" key="2">
    <source>
        <dbReference type="PROSITE" id="PS50076"/>
    </source>
</evidence>
<sequence length="195" mass="22633">MQIQNPILDDVFNALMQQHSWKTHELASHLRTQGWSTPLDADANQDLFKRNFLVMNALFHLQQELMPQGLTIDIVGFTATLVSITTQTIPIKVTALASYYLDWHNFTPSNQEIEQLLNDFWQDFGKRPTIAPLNHSDVASALARFELSADCQFVDANKRWRQLAVIYHPDKSGGNTEKFQQLQNDWQLLRQYFKR</sequence>
<evidence type="ECO:0000313" key="4">
    <source>
        <dbReference type="Proteomes" id="UP000006201"/>
    </source>
</evidence>
<keyword evidence="4" id="KW-1185">Reference proteome</keyword>
<keyword evidence="1" id="KW-0143">Chaperone</keyword>
<protein>
    <submittedName>
        <fullName evidence="3">Putative DnaJ-class molecular chaperone</fullName>
    </submittedName>
</protein>
<dbReference type="OrthoDB" id="581986at2"/>
<dbReference type="Gene3D" id="1.10.287.110">
    <property type="entry name" value="DnaJ domain"/>
    <property type="match status" value="1"/>
</dbReference>
<dbReference type="eggNOG" id="COG2214">
    <property type="taxonomic scope" value="Bacteria"/>
</dbReference>
<evidence type="ECO:0000313" key="3">
    <source>
        <dbReference type="EMBL" id="EAR26554.1"/>
    </source>
</evidence>
<dbReference type="SUPFAM" id="SSF46565">
    <property type="entry name" value="Chaperone J-domain"/>
    <property type="match status" value="1"/>
</dbReference>